<proteinExistence type="predicted"/>
<dbReference type="EMBL" id="RXIC02000023">
    <property type="protein sequence ID" value="KAB1212818.1"/>
    <property type="molecule type" value="Genomic_DNA"/>
</dbReference>
<name>A0A6A1VLX9_9ROSI</name>
<keyword evidence="2" id="KW-1185">Reference proteome</keyword>
<evidence type="ECO:0000313" key="2">
    <source>
        <dbReference type="Proteomes" id="UP000516437"/>
    </source>
</evidence>
<sequence>MDPLDVELDRVISRTQQMSWDDLSGHLLVDPDKAAGKSRYTYRSSHLPAYSIQASGGCSHSGCLVLCY</sequence>
<reference evidence="1 2" key="1">
    <citation type="journal article" date="2019" name="Plant Biotechnol. J.">
        <title>The red bayberry genome and genetic basis of sex determination.</title>
        <authorList>
            <person name="Jia H.M."/>
            <person name="Jia H.J."/>
            <person name="Cai Q.L."/>
            <person name="Wang Y."/>
            <person name="Zhao H.B."/>
            <person name="Yang W.F."/>
            <person name="Wang G.Y."/>
            <person name="Li Y.H."/>
            <person name="Zhan D.L."/>
            <person name="Shen Y.T."/>
            <person name="Niu Q.F."/>
            <person name="Chang L."/>
            <person name="Qiu J."/>
            <person name="Zhao L."/>
            <person name="Xie H.B."/>
            <person name="Fu W.Y."/>
            <person name="Jin J."/>
            <person name="Li X.W."/>
            <person name="Jiao Y."/>
            <person name="Zhou C.C."/>
            <person name="Tu T."/>
            <person name="Chai C.Y."/>
            <person name="Gao J.L."/>
            <person name="Fan L.J."/>
            <person name="van de Weg E."/>
            <person name="Wang J.Y."/>
            <person name="Gao Z.S."/>
        </authorList>
    </citation>
    <scope>NUCLEOTIDE SEQUENCE [LARGE SCALE GENOMIC DNA]</scope>
    <source>
        <tissue evidence="1">Leaves</tissue>
    </source>
</reference>
<dbReference type="Proteomes" id="UP000516437">
    <property type="component" value="Chromosome 5"/>
</dbReference>
<protein>
    <submittedName>
        <fullName evidence="1">Uncharacterized protein</fullName>
    </submittedName>
</protein>
<gene>
    <name evidence="1" type="ORF">CJ030_MR5G010118</name>
</gene>
<evidence type="ECO:0000313" key="1">
    <source>
        <dbReference type="EMBL" id="KAB1212818.1"/>
    </source>
</evidence>
<organism evidence="1 2">
    <name type="scientific">Morella rubra</name>
    <name type="common">Chinese bayberry</name>
    <dbReference type="NCBI Taxonomy" id="262757"/>
    <lineage>
        <taxon>Eukaryota</taxon>
        <taxon>Viridiplantae</taxon>
        <taxon>Streptophyta</taxon>
        <taxon>Embryophyta</taxon>
        <taxon>Tracheophyta</taxon>
        <taxon>Spermatophyta</taxon>
        <taxon>Magnoliopsida</taxon>
        <taxon>eudicotyledons</taxon>
        <taxon>Gunneridae</taxon>
        <taxon>Pentapetalae</taxon>
        <taxon>rosids</taxon>
        <taxon>fabids</taxon>
        <taxon>Fagales</taxon>
        <taxon>Myricaceae</taxon>
        <taxon>Morella</taxon>
    </lineage>
</organism>
<comment type="caution">
    <text evidence="1">The sequence shown here is derived from an EMBL/GenBank/DDBJ whole genome shotgun (WGS) entry which is preliminary data.</text>
</comment>
<accession>A0A6A1VLX9</accession>
<dbReference type="AlphaFoldDB" id="A0A6A1VLX9"/>